<name>C5FS41_ARTOC</name>
<dbReference type="RefSeq" id="XP_002845644.1">
    <property type="nucleotide sequence ID" value="XM_002845598.1"/>
</dbReference>
<dbReference type="HOGENOM" id="CLU_056434_0_0_1"/>
<dbReference type="VEuPathDB" id="FungiDB:MCYG_05513"/>
<evidence type="ECO:0000256" key="1">
    <source>
        <dbReference type="SAM" id="MobiDB-lite"/>
    </source>
</evidence>
<gene>
    <name evidence="2" type="ORF">MCYG_05513</name>
</gene>
<organism evidence="2 3">
    <name type="scientific">Arthroderma otae (strain ATCC MYA-4605 / CBS 113480)</name>
    <name type="common">Microsporum canis</name>
    <dbReference type="NCBI Taxonomy" id="554155"/>
    <lineage>
        <taxon>Eukaryota</taxon>
        <taxon>Fungi</taxon>
        <taxon>Dikarya</taxon>
        <taxon>Ascomycota</taxon>
        <taxon>Pezizomycotina</taxon>
        <taxon>Eurotiomycetes</taxon>
        <taxon>Eurotiomycetidae</taxon>
        <taxon>Onygenales</taxon>
        <taxon>Arthrodermataceae</taxon>
        <taxon>Microsporum</taxon>
    </lineage>
</organism>
<evidence type="ECO:0000313" key="2">
    <source>
        <dbReference type="EMBL" id="EEQ32694.1"/>
    </source>
</evidence>
<keyword evidence="3" id="KW-1185">Reference proteome</keyword>
<dbReference type="OrthoDB" id="4174433at2759"/>
<feature type="compositionally biased region" description="Polar residues" evidence="1">
    <location>
        <begin position="89"/>
        <end position="98"/>
    </location>
</feature>
<dbReference type="EMBL" id="DS995705">
    <property type="protein sequence ID" value="EEQ32694.1"/>
    <property type="molecule type" value="Genomic_DNA"/>
</dbReference>
<feature type="compositionally biased region" description="Basic and acidic residues" evidence="1">
    <location>
        <begin position="127"/>
        <end position="138"/>
    </location>
</feature>
<dbReference type="GeneID" id="9224650"/>
<accession>C5FS41</accession>
<feature type="compositionally biased region" description="Acidic residues" evidence="1">
    <location>
        <begin position="117"/>
        <end position="126"/>
    </location>
</feature>
<dbReference type="AlphaFoldDB" id="C5FS41"/>
<reference evidence="3" key="1">
    <citation type="journal article" date="2012" name="MBio">
        <title>Comparative genome analysis of Trichophyton rubrum and related dermatophytes reveals candidate genes involved in infection.</title>
        <authorList>
            <person name="Martinez D.A."/>
            <person name="Oliver B.G."/>
            <person name="Graeser Y."/>
            <person name="Goldberg J.M."/>
            <person name="Li W."/>
            <person name="Martinez-Rossi N.M."/>
            <person name="Monod M."/>
            <person name="Shelest E."/>
            <person name="Barton R.C."/>
            <person name="Birch E."/>
            <person name="Brakhage A.A."/>
            <person name="Chen Z."/>
            <person name="Gurr S.J."/>
            <person name="Heiman D."/>
            <person name="Heitman J."/>
            <person name="Kosti I."/>
            <person name="Rossi A."/>
            <person name="Saif S."/>
            <person name="Samalova M."/>
            <person name="Saunders C.W."/>
            <person name="Shea T."/>
            <person name="Summerbell R.C."/>
            <person name="Xu J."/>
            <person name="Young S."/>
            <person name="Zeng Q."/>
            <person name="Birren B.W."/>
            <person name="Cuomo C.A."/>
            <person name="White T.C."/>
        </authorList>
    </citation>
    <scope>NUCLEOTIDE SEQUENCE [LARGE SCALE GENOMIC DNA]</scope>
    <source>
        <strain evidence="3">ATCC MYA-4605 / CBS 113480</strain>
    </source>
</reference>
<proteinExistence type="predicted"/>
<feature type="region of interest" description="Disordered" evidence="1">
    <location>
        <begin position="89"/>
        <end position="141"/>
    </location>
</feature>
<protein>
    <submittedName>
        <fullName evidence="2">Uncharacterized protein</fullName>
    </submittedName>
</protein>
<dbReference type="STRING" id="554155.C5FS41"/>
<evidence type="ECO:0000313" key="3">
    <source>
        <dbReference type="Proteomes" id="UP000002035"/>
    </source>
</evidence>
<dbReference type="Proteomes" id="UP000002035">
    <property type="component" value="Unassembled WGS sequence"/>
</dbReference>
<dbReference type="eggNOG" id="ENOG502RQTP">
    <property type="taxonomic scope" value="Eukaryota"/>
</dbReference>
<sequence>MDQRLAIILNIENSKRVREWMETLPAIPFASRNGAATSPDFARADLMDRCHHPDCAFQVRLISVHNHFHYQGLPLDQLYPVHWSEPSGSTATENTFWTARSRRSGKGSNGAGRSMEEDLSGEPEEEKEGKEIPRETPQARHAPFDMNLYQASWFHKLDLSDDAFSINEEDRDFLTNKPLEASTRKQISRRLRKLKWFRPRYPTKSQHIAPKLRQWKQAVVARLGGNRPEG</sequence>